<dbReference type="STRING" id="2162.BRM9_1668"/>
<dbReference type="Proteomes" id="UP000029661">
    <property type="component" value="Chromosome"/>
</dbReference>
<gene>
    <name evidence="1" type="ORF">BRM9_1668</name>
</gene>
<dbReference type="GeneID" id="24792833"/>
<protein>
    <submittedName>
        <fullName evidence="1">Uncharacterized protein</fullName>
    </submittedName>
</protein>
<dbReference type="AlphaFoldDB" id="A0A089ZH07"/>
<evidence type="ECO:0000313" key="2">
    <source>
        <dbReference type="Proteomes" id="UP000029661"/>
    </source>
</evidence>
<dbReference type="EMBL" id="CP006933">
    <property type="protein sequence ID" value="AIS32480.1"/>
    <property type="molecule type" value="Genomic_DNA"/>
</dbReference>
<evidence type="ECO:0000313" key="1">
    <source>
        <dbReference type="EMBL" id="AIS32480.1"/>
    </source>
</evidence>
<proteinExistence type="predicted"/>
<dbReference type="RefSeq" id="WP_048085432.1">
    <property type="nucleotide sequence ID" value="NZ_CP006933.1"/>
</dbReference>
<name>A0A089ZH07_METFO</name>
<organism evidence="1 2">
    <name type="scientific">Methanobacterium formicicum</name>
    <dbReference type="NCBI Taxonomy" id="2162"/>
    <lineage>
        <taxon>Archaea</taxon>
        <taxon>Methanobacteriati</taxon>
        <taxon>Methanobacteriota</taxon>
        <taxon>Methanomada group</taxon>
        <taxon>Methanobacteria</taxon>
        <taxon>Methanobacteriales</taxon>
        <taxon>Methanobacteriaceae</taxon>
        <taxon>Methanobacterium</taxon>
    </lineage>
</organism>
<dbReference type="KEGG" id="mfc:BRM9_1668"/>
<sequence>MMIRPGDVVQETIKIDDGGQEIISYLDKNGEFSLKYSYNAVNMLIQTYNSDGVLVSEELKENPSRDKYEESEHYGDWMKTVRKISEEDEKTGLNTL</sequence>
<accession>A0A089ZH07</accession>
<reference evidence="1 2" key="1">
    <citation type="submission" date="2013-12" db="EMBL/GenBank/DDBJ databases">
        <title>The complete genome sequence of Methanobacterium sp. BRM9.</title>
        <authorList>
            <consortium name="Pastoral Greenhouse Gas Research Consortium"/>
            <person name="Kelly W.J."/>
            <person name="Leahy S.C."/>
            <person name="Perry R."/>
            <person name="Li D."/>
            <person name="Altermann E."/>
            <person name="Lambie S.C."/>
            <person name="Attwood G.T."/>
        </authorList>
    </citation>
    <scope>NUCLEOTIDE SEQUENCE [LARGE SCALE GENOMIC DNA]</scope>
    <source>
        <strain evidence="1 2">BRM9</strain>
    </source>
</reference>